<dbReference type="RefSeq" id="WP_131153767.1">
    <property type="nucleotide sequence ID" value="NZ_CP036402.1"/>
</dbReference>
<protein>
    <submittedName>
        <fullName evidence="2">Uncharacterized protein</fullName>
    </submittedName>
</protein>
<evidence type="ECO:0000256" key="1">
    <source>
        <dbReference type="SAM" id="MobiDB-lite"/>
    </source>
</evidence>
<reference evidence="2 3" key="1">
    <citation type="submission" date="2019-01" db="EMBL/GenBank/DDBJ databases">
        <title>Egibacter rhizosphaerae EGI 80759T.</title>
        <authorList>
            <person name="Chen D.-D."/>
            <person name="Tian Y."/>
            <person name="Jiao J.-Y."/>
            <person name="Zhang X.-T."/>
            <person name="Zhang Y.-G."/>
            <person name="Zhang Y."/>
            <person name="Xiao M."/>
            <person name="Shu W.-S."/>
            <person name="Li W.-J."/>
        </authorList>
    </citation>
    <scope>NUCLEOTIDE SEQUENCE [LARGE SCALE GENOMIC DNA]</scope>
    <source>
        <strain evidence="2 3">EGI 80759</strain>
    </source>
</reference>
<dbReference type="OrthoDB" id="5193241at2"/>
<sequence length="169" mass="17863">MTGHEPSQDDLVGPSGRGGADEDPALAGSLRRAGTAVDPPPPELRDAARAAFAWRDPDSALADLVYDSSDDRDALAGVRGAGASRLLAFEYSEITVEFEVTRGGRGYRIVGHVVPPAPGRVEVRHAQGSMDLDVDELGHFAAGLLPKGPISVRWTPLDGVTVATEWVRI</sequence>
<proteinExistence type="predicted"/>
<dbReference type="AlphaFoldDB" id="A0A411YC41"/>
<dbReference type="KEGG" id="erz:ER308_03865"/>
<name>A0A411YC41_9ACTN</name>
<dbReference type="Proteomes" id="UP000291469">
    <property type="component" value="Chromosome"/>
</dbReference>
<accession>A0A411YC41</accession>
<gene>
    <name evidence="2" type="ORF">ER308_03865</name>
</gene>
<feature type="region of interest" description="Disordered" evidence="1">
    <location>
        <begin position="1"/>
        <end position="44"/>
    </location>
</feature>
<dbReference type="EMBL" id="CP036402">
    <property type="protein sequence ID" value="QBI18770.1"/>
    <property type="molecule type" value="Genomic_DNA"/>
</dbReference>
<organism evidence="2 3">
    <name type="scientific">Egibacter rhizosphaerae</name>
    <dbReference type="NCBI Taxonomy" id="1670831"/>
    <lineage>
        <taxon>Bacteria</taxon>
        <taxon>Bacillati</taxon>
        <taxon>Actinomycetota</taxon>
        <taxon>Nitriliruptoria</taxon>
        <taxon>Egibacterales</taxon>
        <taxon>Egibacteraceae</taxon>
        <taxon>Egibacter</taxon>
    </lineage>
</organism>
<keyword evidence="3" id="KW-1185">Reference proteome</keyword>
<evidence type="ECO:0000313" key="2">
    <source>
        <dbReference type="EMBL" id="QBI18770.1"/>
    </source>
</evidence>
<evidence type="ECO:0000313" key="3">
    <source>
        <dbReference type="Proteomes" id="UP000291469"/>
    </source>
</evidence>